<dbReference type="Proteomes" id="UP001307849">
    <property type="component" value="Unassembled WGS sequence"/>
</dbReference>
<proteinExistence type="predicted"/>
<sequence length="125" mass="14548">MLSRISKPILRQAITHRSKPTTRVIRLIETNRTLISKLQSSFNIPQIIGQTVMAIGLYTLVILPPNTTFLLRLSDFHDIWTKSWEEEFEKARVEWMLKGIEDLAGDYIDDYVDNKKRIASEDEVD</sequence>
<name>A0AAN8NMT0_9PEZI</name>
<organism evidence="1 2">
    <name type="scientific">Arthrobotrys conoides</name>
    <dbReference type="NCBI Taxonomy" id="74498"/>
    <lineage>
        <taxon>Eukaryota</taxon>
        <taxon>Fungi</taxon>
        <taxon>Dikarya</taxon>
        <taxon>Ascomycota</taxon>
        <taxon>Pezizomycotina</taxon>
        <taxon>Orbiliomycetes</taxon>
        <taxon>Orbiliales</taxon>
        <taxon>Orbiliaceae</taxon>
        <taxon>Arthrobotrys</taxon>
    </lineage>
</organism>
<reference evidence="1 2" key="1">
    <citation type="submission" date="2019-10" db="EMBL/GenBank/DDBJ databases">
        <authorList>
            <person name="Palmer J.M."/>
        </authorList>
    </citation>
    <scope>NUCLEOTIDE SEQUENCE [LARGE SCALE GENOMIC DNA]</scope>
    <source>
        <strain evidence="1 2">TWF506</strain>
    </source>
</reference>
<evidence type="ECO:0000313" key="2">
    <source>
        <dbReference type="Proteomes" id="UP001307849"/>
    </source>
</evidence>
<protein>
    <submittedName>
        <fullName evidence="1">Uncharacterized protein</fullName>
    </submittedName>
</protein>
<accession>A0AAN8NMT0</accession>
<dbReference type="AlphaFoldDB" id="A0AAN8NMT0"/>
<keyword evidence="2" id="KW-1185">Reference proteome</keyword>
<evidence type="ECO:0000313" key="1">
    <source>
        <dbReference type="EMBL" id="KAK6513698.1"/>
    </source>
</evidence>
<comment type="caution">
    <text evidence="1">The sequence shown here is derived from an EMBL/GenBank/DDBJ whole genome shotgun (WGS) entry which is preliminary data.</text>
</comment>
<gene>
    <name evidence="1" type="ORF">TWF506_008137</name>
</gene>
<dbReference type="EMBL" id="JAVHJM010000005">
    <property type="protein sequence ID" value="KAK6513698.1"/>
    <property type="molecule type" value="Genomic_DNA"/>
</dbReference>